<dbReference type="Pfam" id="PF02518">
    <property type="entry name" value="HATPase_c"/>
    <property type="match status" value="1"/>
</dbReference>
<dbReference type="PROSITE" id="PS50109">
    <property type="entry name" value="HIS_KIN"/>
    <property type="match status" value="1"/>
</dbReference>
<dbReference type="PANTHER" id="PTHR43065:SF10">
    <property type="entry name" value="PEROXIDE STRESS-ACTIVATED HISTIDINE KINASE MAK3"/>
    <property type="match status" value="1"/>
</dbReference>
<dbReference type="GO" id="GO:0000160">
    <property type="term" value="P:phosphorelay signal transduction system"/>
    <property type="evidence" value="ECO:0007669"/>
    <property type="project" value="UniProtKB-KW"/>
</dbReference>
<feature type="non-terminal residue" evidence="8">
    <location>
        <position position="1"/>
    </location>
</feature>
<dbReference type="SUPFAM" id="SSF55874">
    <property type="entry name" value="ATPase domain of HSP90 chaperone/DNA topoisomerase II/histidine kinase"/>
    <property type="match status" value="1"/>
</dbReference>
<dbReference type="SMART" id="SM00387">
    <property type="entry name" value="HATPase_c"/>
    <property type="match status" value="1"/>
</dbReference>
<name>X0T8K6_9ZZZZ</name>
<dbReference type="PRINTS" id="PR00344">
    <property type="entry name" value="BCTRLSENSOR"/>
</dbReference>
<dbReference type="Gene3D" id="3.30.565.10">
    <property type="entry name" value="Histidine kinase-like ATPase, C-terminal domain"/>
    <property type="match status" value="1"/>
</dbReference>
<keyword evidence="3" id="KW-0547">Nucleotide-binding</keyword>
<accession>X0T8K6</accession>
<dbReference type="EMBL" id="BARS01015383">
    <property type="protein sequence ID" value="GAF89838.1"/>
    <property type="molecule type" value="Genomic_DNA"/>
</dbReference>
<evidence type="ECO:0000259" key="7">
    <source>
        <dbReference type="PROSITE" id="PS50109"/>
    </source>
</evidence>
<dbReference type="GO" id="GO:0016301">
    <property type="term" value="F:kinase activity"/>
    <property type="evidence" value="ECO:0007669"/>
    <property type="project" value="UniProtKB-KW"/>
</dbReference>
<gene>
    <name evidence="8" type="ORF">S01H1_25461</name>
</gene>
<evidence type="ECO:0000256" key="4">
    <source>
        <dbReference type="ARBA" id="ARBA00022777"/>
    </source>
</evidence>
<keyword evidence="6" id="KW-0902">Two-component regulatory system</keyword>
<keyword evidence="1" id="KW-0597">Phosphoprotein</keyword>
<evidence type="ECO:0000256" key="5">
    <source>
        <dbReference type="ARBA" id="ARBA00022840"/>
    </source>
</evidence>
<keyword evidence="2" id="KW-0808">Transferase</keyword>
<evidence type="ECO:0000256" key="6">
    <source>
        <dbReference type="ARBA" id="ARBA00023012"/>
    </source>
</evidence>
<dbReference type="InterPro" id="IPR005467">
    <property type="entry name" value="His_kinase_dom"/>
</dbReference>
<keyword evidence="5" id="KW-0067">ATP-binding</keyword>
<keyword evidence="4" id="KW-0418">Kinase</keyword>
<dbReference type="PANTHER" id="PTHR43065">
    <property type="entry name" value="SENSOR HISTIDINE KINASE"/>
    <property type="match status" value="1"/>
</dbReference>
<dbReference type="InterPro" id="IPR036890">
    <property type="entry name" value="HATPase_C_sf"/>
</dbReference>
<dbReference type="InterPro" id="IPR003594">
    <property type="entry name" value="HATPase_dom"/>
</dbReference>
<dbReference type="InterPro" id="IPR004358">
    <property type="entry name" value="Sig_transdc_His_kin-like_C"/>
</dbReference>
<sequence>ALESIEIPENIVVDQTKLGRIEAEVDPQMMKRVLINMLSNAVDAMPDGGNIRIESREQRDKMEILLTDTGMGIPEDVLEHIWKPLFTTKAKGMGFGLSICKKLVECQGSSISVESTEGKGTTFTISIPR</sequence>
<evidence type="ECO:0000256" key="2">
    <source>
        <dbReference type="ARBA" id="ARBA00022679"/>
    </source>
</evidence>
<dbReference type="GO" id="GO:0005524">
    <property type="term" value="F:ATP binding"/>
    <property type="evidence" value="ECO:0007669"/>
    <property type="project" value="UniProtKB-KW"/>
</dbReference>
<dbReference type="AlphaFoldDB" id="X0T8K6"/>
<feature type="domain" description="Histidine kinase" evidence="7">
    <location>
        <begin position="26"/>
        <end position="129"/>
    </location>
</feature>
<evidence type="ECO:0000256" key="3">
    <source>
        <dbReference type="ARBA" id="ARBA00022741"/>
    </source>
</evidence>
<organism evidence="8">
    <name type="scientific">marine sediment metagenome</name>
    <dbReference type="NCBI Taxonomy" id="412755"/>
    <lineage>
        <taxon>unclassified sequences</taxon>
        <taxon>metagenomes</taxon>
        <taxon>ecological metagenomes</taxon>
    </lineage>
</organism>
<protein>
    <recommendedName>
        <fullName evidence="7">Histidine kinase domain-containing protein</fullName>
    </recommendedName>
</protein>
<evidence type="ECO:0000313" key="8">
    <source>
        <dbReference type="EMBL" id="GAF89838.1"/>
    </source>
</evidence>
<proteinExistence type="predicted"/>
<evidence type="ECO:0000256" key="1">
    <source>
        <dbReference type="ARBA" id="ARBA00022553"/>
    </source>
</evidence>
<comment type="caution">
    <text evidence="8">The sequence shown here is derived from an EMBL/GenBank/DDBJ whole genome shotgun (WGS) entry which is preliminary data.</text>
</comment>
<reference evidence="8" key="1">
    <citation type="journal article" date="2014" name="Front. Microbiol.">
        <title>High frequency of phylogenetically diverse reductive dehalogenase-homologous genes in deep subseafloor sedimentary metagenomes.</title>
        <authorList>
            <person name="Kawai M."/>
            <person name="Futagami T."/>
            <person name="Toyoda A."/>
            <person name="Takaki Y."/>
            <person name="Nishi S."/>
            <person name="Hori S."/>
            <person name="Arai W."/>
            <person name="Tsubouchi T."/>
            <person name="Morono Y."/>
            <person name="Uchiyama I."/>
            <person name="Ito T."/>
            <person name="Fujiyama A."/>
            <person name="Inagaki F."/>
            <person name="Takami H."/>
        </authorList>
    </citation>
    <scope>NUCLEOTIDE SEQUENCE</scope>
    <source>
        <strain evidence="8">Expedition CK06-06</strain>
    </source>
</reference>